<reference evidence="9 10" key="1">
    <citation type="submission" date="2019-03" db="EMBL/GenBank/DDBJ databases">
        <title>Genomic Encyclopedia of Type Strains, Phase IV (KMG-IV): sequencing the most valuable type-strain genomes for metagenomic binning, comparative biology and taxonomic classification.</title>
        <authorList>
            <person name="Goeker M."/>
        </authorList>
    </citation>
    <scope>NUCLEOTIDE SEQUENCE [LARGE SCALE GENOMIC DNA]</scope>
    <source>
        <strain evidence="9 10">DSM 100309</strain>
    </source>
</reference>
<keyword evidence="1" id="KW-0813">Transport</keyword>
<organism evidence="9 10">
    <name type="scientific">Sulfurirhabdus autotrophica</name>
    <dbReference type="NCBI Taxonomy" id="1706046"/>
    <lineage>
        <taxon>Bacteria</taxon>
        <taxon>Pseudomonadati</taxon>
        <taxon>Pseudomonadota</taxon>
        <taxon>Betaproteobacteria</taxon>
        <taxon>Nitrosomonadales</taxon>
        <taxon>Sulfuricellaceae</taxon>
        <taxon>Sulfurirhabdus</taxon>
    </lineage>
</organism>
<evidence type="ECO:0000256" key="4">
    <source>
        <dbReference type="ARBA" id="ARBA00022982"/>
    </source>
</evidence>
<dbReference type="SUPFAM" id="SSF46626">
    <property type="entry name" value="Cytochrome c"/>
    <property type="match status" value="1"/>
</dbReference>
<dbReference type="GO" id="GO:0005506">
    <property type="term" value="F:iron ion binding"/>
    <property type="evidence" value="ECO:0007669"/>
    <property type="project" value="InterPro"/>
</dbReference>
<keyword evidence="10" id="KW-1185">Reference proteome</keyword>
<evidence type="ECO:0000256" key="7">
    <source>
        <dbReference type="SAM" id="MobiDB-lite"/>
    </source>
</evidence>
<keyword evidence="3 6" id="KW-0479">Metal-binding</keyword>
<protein>
    <submittedName>
        <fullName evidence="9">Cytochrome c5</fullName>
    </submittedName>
</protein>
<dbReference type="InterPro" id="IPR002323">
    <property type="entry name" value="Cyt_CIE"/>
</dbReference>
<dbReference type="GO" id="GO:0009055">
    <property type="term" value="F:electron transfer activity"/>
    <property type="evidence" value="ECO:0007669"/>
    <property type="project" value="InterPro"/>
</dbReference>
<feature type="compositionally biased region" description="Low complexity" evidence="7">
    <location>
        <begin position="28"/>
        <end position="49"/>
    </location>
</feature>
<dbReference type="InterPro" id="IPR009056">
    <property type="entry name" value="Cyt_c-like_dom"/>
</dbReference>
<dbReference type="EMBL" id="SMCO01000016">
    <property type="protein sequence ID" value="TCV83275.1"/>
    <property type="molecule type" value="Genomic_DNA"/>
</dbReference>
<dbReference type="PRINTS" id="PR00607">
    <property type="entry name" value="CYTCHROMECIE"/>
</dbReference>
<gene>
    <name evidence="9" type="ORF">EDC63_11625</name>
</gene>
<evidence type="ECO:0000256" key="2">
    <source>
        <dbReference type="ARBA" id="ARBA00022617"/>
    </source>
</evidence>
<evidence type="ECO:0000259" key="8">
    <source>
        <dbReference type="PROSITE" id="PS51007"/>
    </source>
</evidence>
<feature type="domain" description="Cytochrome c" evidence="8">
    <location>
        <begin position="67"/>
        <end position="151"/>
    </location>
</feature>
<feature type="compositionally biased region" description="Basic and acidic residues" evidence="7">
    <location>
        <begin position="50"/>
        <end position="69"/>
    </location>
</feature>
<evidence type="ECO:0000313" key="9">
    <source>
        <dbReference type="EMBL" id="TCV83275.1"/>
    </source>
</evidence>
<proteinExistence type="predicted"/>
<dbReference type="PROSITE" id="PS51257">
    <property type="entry name" value="PROKAR_LIPOPROTEIN"/>
    <property type="match status" value="1"/>
</dbReference>
<keyword evidence="4" id="KW-0249">Electron transport</keyword>
<dbReference type="Proteomes" id="UP000295367">
    <property type="component" value="Unassembled WGS sequence"/>
</dbReference>
<sequence>MIKTGNKFIPALVIALALSACGKKEEAQTAAPAQPTAEAAKPAETAAPAEVEKPAEEAKPEEHAADEASIKAEKTFKATCSMCHQTGAAGAPILGNKEDWGPRIAQGMPTLYEHAIKGFTGKKGMMPPKGANASLSDDDVKATVDYMVSKAK</sequence>
<dbReference type="InterPro" id="IPR036909">
    <property type="entry name" value="Cyt_c-like_dom_sf"/>
</dbReference>
<keyword evidence="5 6" id="KW-0408">Iron</keyword>
<comment type="caution">
    <text evidence="9">The sequence shown here is derived from an EMBL/GenBank/DDBJ whole genome shotgun (WGS) entry which is preliminary data.</text>
</comment>
<keyword evidence="2 6" id="KW-0349">Heme</keyword>
<dbReference type="Pfam" id="PF13442">
    <property type="entry name" value="Cytochrome_CBB3"/>
    <property type="match status" value="1"/>
</dbReference>
<accession>A0A4R3XUB4</accession>
<dbReference type="PANTHER" id="PTHR40942">
    <property type="match status" value="1"/>
</dbReference>
<dbReference type="PANTHER" id="PTHR40942:SF4">
    <property type="entry name" value="CYTOCHROME C5"/>
    <property type="match status" value="1"/>
</dbReference>
<dbReference type="AlphaFoldDB" id="A0A4R3XUB4"/>
<name>A0A4R3XUB4_9PROT</name>
<dbReference type="PROSITE" id="PS51007">
    <property type="entry name" value="CYTC"/>
    <property type="match status" value="1"/>
</dbReference>
<dbReference type="Gene3D" id="1.10.760.10">
    <property type="entry name" value="Cytochrome c-like domain"/>
    <property type="match status" value="1"/>
</dbReference>
<evidence type="ECO:0000313" key="10">
    <source>
        <dbReference type="Proteomes" id="UP000295367"/>
    </source>
</evidence>
<evidence type="ECO:0000256" key="6">
    <source>
        <dbReference type="PROSITE-ProRule" id="PRU00433"/>
    </source>
</evidence>
<dbReference type="GO" id="GO:0020037">
    <property type="term" value="F:heme binding"/>
    <property type="evidence" value="ECO:0007669"/>
    <property type="project" value="InterPro"/>
</dbReference>
<dbReference type="RefSeq" id="WP_223248352.1">
    <property type="nucleotide sequence ID" value="NZ_BHVT01000065.1"/>
</dbReference>
<evidence type="ECO:0000256" key="5">
    <source>
        <dbReference type="ARBA" id="ARBA00023004"/>
    </source>
</evidence>
<feature type="region of interest" description="Disordered" evidence="7">
    <location>
        <begin position="26"/>
        <end position="69"/>
    </location>
</feature>
<evidence type="ECO:0000256" key="3">
    <source>
        <dbReference type="ARBA" id="ARBA00022723"/>
    </source>
</evidence>
<evidence type="ECO:0000256" key="1">
    <source>
        <dbReference type="ARBA" id="ARBA00022448"/>
    </source>
</evidence>